<name>A0AAW3ZJP2_9GAMM</name>
<evidence type="ECO:0000256" key="2">
    <source>
        <dbReference type="HAMAP-Rule" id="MF_00460"/>
    </source>
</evidence>
<dbReference type="NCBIfam" id="NF002490">
    <property type="entry name" value="PRK01777.1"/>
    <property type="match status" value="1"/>
</dbReference>
<comment type="caution">
    <text evidence="3">The sequence shown here is derived from an EMBL/GenBank/DDBJ whole genome shotgun (WGS) entry which is preliminary data.</text>
</comment>
<dbReference type="Proteomes" id="UP000613768">
    <property type="component" value="Unassembled WGS sequence"/>
</dbReference>
<dbReference type="PANTHER" id="PTHR37483:SF1">
    <property type="entry name" value="UPF0125 PROTEIN RATB"/>
    <property type="match status" value="1"/>
</dbReference>
<dbReference type="InterPro" id="IPR005346">
    <property type="entry name" value="RnfH"/>
</dbReference>
<dbReference type="SUPFAM" id="SSF54285">
    <property type="entry name" value="MoaD/ThiS"/>
    <property type="match status" value="1"/>
</dbReference>
<dbReference type="EMBL" id="JACYTR010000003">
    <property type="protein sequence ID" value="MBD8524511.1"/>
    <property type="molecule type" value="Genomic_DNA"/>
</dbReference>
<evidence type="ECO:0000313" key="3">
    <source>
        <dbReference type="EMBL" id="MBD8524511.1"/>
    </source>
</evidence>
<dbReference type="AlphaFoldDB" id="A0AAW3ZJP2"/>
<dbReference type="InterPro" id="IPR037021">
    <property type="entry name" value="RnfH_sf"/>
</dbReference>
<dbReference type="Pfam" id="PF03658">
    <property type="entry name" value="Ub-RnfH"/>
    <property type="match status" value="1"/>
</dbReference>
<comment type="similarity">
    <text evidence="1 2">Belongs to the UPF0125 (RnfH) family.</text>
</comment>
<dbReference type="RefSeq" id="WP_192027863.1">
    <property type="nucleotide sequence ID" value="NZ_JACYTR010000003.1"/>
</dbReference>
<protein>
    <recommendedName>
        <fullName evidence="2">UPF0125 protein IFO71_02045</fullName>
    </recommendedName>
</protein>
<sequence length="94" mass="10508">MSKSIEVDVVYAEAARQWRWRLSLPAGSTVADAIAACPIAQLRPQWSVEQAGVGLFGRSVAPDCELTAGDRVELYRPLLCDPKEVRRQRALRER</sequence>
<dbReference type="PANTHER" id="PTHR37483">
    <property type="entry name" value="UPF0125 PROTEIN RATB"/>
    <property type="match status" value="1"/>
</dbReference>
<reference evidence="3 4" key="1">
    <citation type="submission" date="2020-09" db="EMBL/GenBank/DDBJ databases">
        <title>Pseudoxanthomonas sp. CAU 1598 isolated from sand of Yaerae Beach.</title>
        <authorList>
            <person name="Kim W."/>
        </authorList>
    </citation>
    <scope>NUCLEOTIDE SEQUENCE [LARGE SCALE GENOMIC DNA]</scope>
    <source>
        <strain evidence="3 4">CAU 1598</strain>
    </source>
</reference>
<dbReference type="InterPro" id="IPR016155">
    <property type="entry name" value="Mopterin_synth/thiamin_S_b"/>
</dbReference>
<gene>
    <name evidence="3" type="ORF">IFO71_02045</name>
</gene>
<organism evidence="3 4">
    <name type="scientific">Pseudomarimonas arenosa</name>
    <dbReference type="NCBI Taxonomy" id="2774145"/>
    <lineage>
        <taxon>Bacteria</taxon>
        <taxon>Pseudomonadati</taxon>
        <taxon>Pseudomonadota</taxon>
        <taxon>Gammaproteobacteria</taxon>
        <taxon>Lysobacterales</taxon>
        <taxon>Lysobacteraceae</taxon>
        <taxon>Pseudomarimonas</taxon>
    </lineage>
</organism>
<keyword evidence="4" id="KW-1185">Reference proteome</keyword>
<dbReference type="Gene3D" id="3.10.20.280">
    <property type="entry name" value="RnfH-like"/>
    <property type="match status" value="1"/>
</dbReference>
<dbReference type="HAMAP" id="MF_00460">
    <property type="entry name" value="UPF0125_RnfH"/>
    <property type="match status" value="1"/>
</dbReference>
<proteinExistence type="inferred from homology"/>
<evidence type="ECO:0000256" key="1">
    <source>
        <dbReference type="ARBA" id="ARBA00010645"/>
    </source>
</evidence>
<evidence type="ECO:0000313" key="4">
    <source>
        <dbReference type="Proteomes" id="UP000613768"/>
    </source>
</evidence>
<accession>A0AAW3ZJP2</accession>